<reference evidence="2" key="2">
    <citation type="submission" date="2023-06" db="EMBL/GenBank/DDBJ databases">
        <authorList>
            <consortium name="Lawrence Berkeley National Laboratory"/>
            <person name="Haridas S."/>
            <person name="Hensen N."/>
            <person name="Bonometti L."/>
            <person name="Westerberg I."/>
            <person name="Brannstrom I.O."/>
            <person name="Guillou S."/>
            <person name="Cros-Aarteil S."/>
            <person name="Calhoun S."/>
            <person name="Kuo A."/>
            <person name="Mondo S."/>
            <person name="Pangilinan J."/>
            <person name="Riley R."/>
            <person name="Labutti K."/>
            <person name="Andreopoulos B."/>
            <person name="Lipzen A."/>
            <person name="Chen C."/>
            <person name="Yanf M."/>
            <person name="Daum C."/>
            <person name="Ng V."/>
            <person name="Clum A."/>
            <person name="Steindorff A."/>
            <person name="Ohm R."/>
            <person name="Martin F."/>
            <person name="Silar P."/>
            <person name="Natvig D."/>
            <person name="Lalanne C."/>
            <person name="Gautier V."/>
            <person name="Ament-Velasquez S.L."/>
            <person name="Kruys A."/>
            <person name="Hutchinson M.I."/>
            <person name="Powell A.J."/>
            <person name="Barry K."/>
            <person name="Miller A.N."/>
            <person name="Grigoriev I.V."/>
            <person name="Debuchy R."/>
            <person name="Gladieux P."/>
            <person name="Thoren M.H."/>
            <person name="Johannesson H."/>
        </authorList>
    </citation>
    <scope>NUCLEOTIDE SEQUENCE</scope>
    <source>
        <strain evidence="2">SMH4131-1</strain>
    </source>
</reference>
<proteinExistence type="predicted"/>
<feature type="region of interest" description="Disordered" evidence="1">
    <location>
        <begin position="252"/>
        <end position="282"/>
    </location>
</feature>
<evidence type="ECO:0000313" key="2">
    <source>
        <dbReference type="EMBL" id="KAK3337585.1"/>
    </source>
</evidence>
<sequence length="282" mass="31447">MFPSAPPFTGALRLARLSDVPRIGVVAASAFYHSSWFQYERPYYQKYPLDTLSSYRSSFRTAILDPNSIVLVIEATLDRNESSKVYDALADSYPAFEDQIPDDMLQKNRAVVSVAAYSLVTDSPRRGQFQPDDEHDHFPPDPPQHRDKDKTAADNMEKYLHPQEAEVFEGCLVIDMMVTHPAYWSKGHATTVTNWILDLARLDRSVLGVAGAPMGKVFFSGIGFEEVKTVEIPGYKAHPKPIYAWLARKNESMSTGGESSPTELTPITSQSEGSIPDSPELK</sequence>
<dbReference type="Gene3D" id="3.40.630.30">
    <property type="match status" value="1"/>
</dbReference>
<feature type="region of interest" description="Disordered" evidence="1">
    <location>
        <begin position="124"/>
        <end position="151"/>
    </location>
</feature>
<protein>
    <submittedName>
        <fullName evidence="2">Uncharacterized protein</fullName>
    </submittedName>
</protein>
<dbReference type="AlphaFoldDB" id="A0AAE0J6S8"/>
<dbReference type="Proteomes" id="UP001286456">
    <property type="component" value="Unassembled WGS sequence"/>
</dbReference>
<comment type="caution">
    <text evidence="2">The sequence shown here is derived from an EMBL/GenBank/DDBJ whole genome shotgun (WGS) entry which is preliminary data.</text>
</comment>
<name>A0AAE0J6S8_9PEZI</name>
<feature type="compositionally biased region" description="Basic and acidic residues" evidence="1">
    <location>
        <begin position="132"/>
        <end position="151"/>
    </location>
</feature>
<dbReference type="EMBL" id="JAUEPO010000001">
    <property type="protein sequence ID" value="KAK3337585.1"/>
    <property type="molecule type" value="Genomic_DNA"/>
</dbReference>
<organism evidence="2 3">
    <name type="scientific">Cercophora scortea</name>
    <dbReference type="NCBI Taxonomy" id="314031"/>
    <lineage>
        <taxon>Eukaryota</taxon>
        <taxon>Fungi</taxon>
        <taxon>Dikarya</taxon>
        <taxon>Ascomycota</taxon>
        <taxon>Pezizomycotina</taxon>
        <taxon>Sordariomycetes</taxon>
        <taxon>Sordariomycetidae</taxon>
        <taxon>Sordariales</taxon>
        <taxon>Lasiosphaeriaceae</taxon>
        <taxon>Cercophora</taxon>
    </lineage>
</organism>
<feature type="compositionally biased region" description="Polar residues" evidence="1">
    <location>
        <begin position="252"/>
        <end position="273"/>
    </location>
</feature>
<gene>
    <name evidence="2" type="ORF">B0T19DRAFT_413124</name>
</gene>
<keyword evidence="3" id="KW-1185">Reference proteome</keyword>
<dbReference type="InterPro" id="IPR016181">
    <property type="entry name" value="Acyl_CoA_acyltransferase"/>
</dbReference>
<dbReference type="SUPFAM" id="SSF55729">
    <property type="entry name" value="Acyl-CoA N-acyltransferases (Nat)"/>
    <property type="match status" value="1"/>
</dbReference>
<evidence type="ECO:0000313" key="3">
    <source>
        <dbReference type="Proteomes" id="UP001286456"/>
    </source>
</evidence>
<accession>A0AAE0J6S8</accession>
<evidence type="ECO:0000256" key="1">
    <source>
        <dbReference type="SAM" id="MobiDB-lite"/>
    </source>
</evidence>
<reference evidence="2" key="1">
    <citation type="journal article" date="2023" name="Mol. Phylogenet. Evol.">
        <title>Genome-scale phylogeny and comparative genomics of the fungal order Sordariales.</title>
        <authorList>
            <person name="Hensen N."/>
            <person name="Bonometti L."/>
            <person name="Westerberg I."/>
            <person name="Brannstrom I.O."/>
            <person name="Guillou S."/>
            <person name="Cros-Aarteil S."/>
            <person name="Calhoun S."/>
            <person name="Haridas S."/>
            <person name="Kuo A."/>
            <person name="Mondo S."/>
            <person name="Pangilinan J."/>
            <person name="Riley R."/>
            <person name="LaButti K."/>
            <person name="Andreopoulos B."/>
            <person name="Lipzen A."/>
            <person name="Chen C."/>
            <person name="Yan M."/>
            <person name="Daum C."/>
            <person name="Ng V."/>
            <person name="Clum A."/>
            <person name="Steindorff A."/>
            <person name="Ohm R.A."/>
            <person name="Martin F."/>
            <person name="Silar P."/>
            <person name="Natvig D.O."/>
            <person name="Lalanne C."/>
            <person name="Gautier V."/>
            <person name="Ament-Velasquez S.L."/>
            <person name="Kruys A."/>
            <person name="Hutchinson M.I."/>
            <person name="Powell A.J."/>
            <person name="Barry K."/>
            <person name="Miller A.N."/>
            <person name="Grigoriev I.V."/>
            <person name="Debuchy R."/>
            <person name="Gladieux P."/>
            <person name="Hiltunen Thoren M."/>
            <person name="Johannesson H."/>
        </authorList>
    </citation>
    <scope>NUCLEOTIDE SEQUENCE</scope>
    <source>
        <strain evidence="2">SMH4131-1</strain>
    </source>
</reference>